<keyword evidence="5" id="KW-0964">Secreted</keyword>
<dbReference type="SMART" id="SM00076">
    <property type="entry name" value="IFabd"/>
    <property type="match status" value="1"/>
</dbReference>
<feature type="signal peptide" evidence="11">
    <location>
        <begin position="1"/>
        <end position="21"/>
    </location>
</feature>
<dbReference type="GO" id="GO:0007259">
    <property type="term" value="P:cell surface receptor signaling pathway via JAK-STAT"/>
    <property type="evidence" value="ECO:0007669"/>
    <property type="project" value="Ensembl"/>
</dbReference>
<evidence type="ECO:0000256" key="8">
    <source>
        <dbReference type="ARBA" id="ARBA00023157"/>
    </source>
</evidence>
<dbReference type="Proteomes" id="UP000694571">
    <property type="component" value="Unplaced"/>
</dbReference>
<evidence type="ECO:0000256" key="9">
    <source>
        <dbReference type="ARBA" id="ARBA00023180"/>
    </source>
</evidence>
<dbReference type="Proteomes" id="UP000694727">
    <property type="component" value="Unplaced"/>
</dbReference>
<dbReference type="GO" id="GO:0035458">
    <property type="term" value="P:cellular response to interferon-beta"/>
    <property type="evidence" value="ECO:0007669"/>
    <property type="project" value="Ensembl"/>
</dbReference>
<dbReference type="GO" id="GO:1900182">
    <property type="term" value="P:positive regulation of protein localization to nucleus"/>
    <property type="evidence" value="ECO:0007669"/>
    <property type="project" value="Ensembl"/>
</dbReference>
<dbReference type="Ensembl" id="ENSSSCT00055013382.1">
    <property type="protein sequence ID" value="ENSSSCP00055010522.1"/>
    <property type="gene ID" value="ENSSSCG00055006914.1"/>
</dbReference>
<dbReference type="Proteomes" id="UP000694723">
    <property type="component" value="Unplaced"/>
</dbReference>
<evidence type="ECO:0000256" key="5">
    <source>
        <dbReference type="ARBA" id="ARBA00022525"/>
    </source>
</evidence>
<dbReference type="PROSITE" id="PS00252">
    <property type="entry name" value="INTERFERON_A_B_D"/>
    <property type="match status" value="1"/>
</dbReference>
<dbReference type="Ensembl" id="ENSSSCT00065075687.1">
    <property type="protein sequence ID" value="ENSSSCP00065032915.1"/>
    <property type="gene ID" value="ENSSSCG00065055305.1"/>
</dbReference>
<sequence length="186" mass="21878">MANKCILQIALLMCFSTTALSMSYDVLRYQQRSSNLACQKLLGQLPGTPQYCLEDRMNFEVPEEIMQPPQFQKEDAVLIIHEMLQQIFGILRRNFSSTGWNETVIKTILVELDGQMDDLETILEEIMEEENFPRGDMTILHLKKYYLSILQYLKSKEYRSCAWTVVQVEILRNFSFLNRLTDYLRN</sequence>
<dbReference type="Proteomes" id="UP000694720">
    <property type="component" value="Unplaced"/>
</dbReference>
<evidence type="ECO:0000256" key="4">
    <source>
        <dbReference type="ARBA" id="ARBA00022514"/>
    </source>
</evidence>
<dbReference type="ExpressionAtlas" id="A0A4X1WC07">
    <property type="expression patterns" value="baseline"/>
</dbReference>
<reference evidence="12 13" key="1">
    <citation type="submission" date="2017-08" db="EMBL/GenBank/DDBJ databases">
        <title>USMARCv1.0.</title>
        <authorList>
            <person name="Hannum G.I."/>
            <person name="Koren S."/>
            <person name="Schroeder S.G."/>
            <person name="Chin S.C."/>
            <person name="Nonneman D.J."/>
            <person name="Becker S.A."/>
            <person name="Rosen B.D."/>
            <person name="Bickhart D.M."/>
            <person name="Putnam N.H."/>
            <person name="Green R.E."/>
            <person name="Tuggle C.K."/>
            <person name="Liu H."/>
            <person name="Rohrer G.A."/>
            <person name="Warr A."/>
            <person name="Hall R."/>
            <person name="Kim K."/>
            <person name="Hume D.A."/>
            <person name="Talbot R."/>
            <person name="Chow W."/>
            <person name="Howe K."/>
            <person name="Schwartz A.S."/>
            <person name="Watson M."/>
            <person name="Archibald A.L."/>
            <person name="Phillippy A.M."/>
            <person name="Smith T.P.L."/>
        </authorList>
    </citation>
    <scope>NUCLEOTIDE SEQUENCE [LARGE SCALE GENOMIC DNA]</scope>
</reference>
<dbReference type="PANTHER" id="PTHR11691">
    <property type="entry name" value="TYPE I INTERFERON"/>
    <property type="match status" value="1"/>
</dbReference>
<keyword evidence="6 11" id="KW-0732">Signal</keyword>
<dbReference type="SMR" id="A0A4X1WC07"/>
<comment type="subunit">
    <text evidence="3">Monomer.</text>
</comment>
<dbReference type="Ensembl" id="ENSSSCT00025076595.1">
    <property type="protein sequence ID" value="ENSSSCP00025033201.1"/>
    <property type="gene ID" value="ENSSSCG00025055931.1"/>
</dbReference>
<dbReference type="FunFam" id="1.20.1250.10:FF:000026">
    <property type="entry name" value="Interferon beta"/>
    <property type="match status" value="1"/>
</dbReference>
<organism evidence="12 13">
    <name type="scientific">Sus scrofa</name>
    <name type="common">Pig</name>
    <dbReference type="NCBI Taxonomy" id="9823"/>
    <lineage>
        <taxon>Eukaryota</taxon>
        <taxon>Metazoa</taxon>
        <taxon>Chordata</taxon>
        <taxon>Craniata</taxon>
        <taxon>Vertebrata</taxon>
        <taxon>Euteleostomi</taxon>
        <taxon>Mammalia</taxon>
        <taxon>Eutheria</taxon>
        <taxon>Laurasiatheria</taxon>
        <taxon>Artiodactyla</taxon>
        <taxon>Suina</taxon>
        <taxon>Suidae</taxon>
        <taxon>Sus</taxon>
    </lineage>
</organism>
<dbReference type="CDD" id="cd00095">
    <property type="entry name" value="IFab"/>
    <property type="match status" value="1"/>
</dbReference>
<dbReference type="GO" id="GO:0045071">
    <property type="term" value="P:negative regulation of viral genome replication"/>
    <property type="evidence" value="ECO:0007669"/>
    <property type="project" value="Ensembl"/>
</dbReference>
<dbReference type="Proteomes" id="UP000694725">
    <property type="component" value="Unplaced"/>
</dbReference>
<dbReference type="Ensembl" id="ENSSSCT00045019653.1">
    <property type="protein sequence ID" value="ENSSSCP00045013473.1"/>
    <property type="gene ID" value="ENSSSCG00045011611.1"/>
</dbReference>
<dbReference type="AlphaFoldDB" id="A0A4X1WC07"/>
<dbReference type="GO" id="GO:0060337">
    <property type="term" value="P:type I interferon-mediated signaling pathway"/>
    <property type="evidence" value="ECO:0007669"/>
    <property type="project" value="Ensembl"/>
</dbReference>
<dbReference type="InterPro" id="IPR009079">
    <property type="entry name" value="4_helix_cytokine-like_core"/>
</dbReference>
<dbReference type="GO" id="GO:2000552">
    <property type="term" value="P:negative regulation of T-helper 2 cell cytokine production"/>
    <property type="evidence" value="ECO:0007669"/>
    <property type="project" value="Ensembl"/>
</dbReference>
<dbReference type="GO" id="GO:0005125">
    <property type="term" value="F:cytokine activity"/>
    <property type="evidence" value="ECO:0007669"/>
    <property type="project" value="UniProtKB-KW"/>
</dbReference>
<dbReference type="Pfam" id="PF00143">
    <property type="entry name" value="Interferon"/>
    <property type="match status" value="1"/>
</dbReference>
<name>A0A4X1WC07_PIG</name>
<dbReference type="GO" id="GO:0008811">
    <property type="term" value="F:chloramphenicol O-acetyltransferase activity"/>
    <property type="evidence" value="ECO:0007669"/>
    <property type="project" value="Ensembl"/>
</dbReference>
<dbReference type="Gene3D" id="1.20.1250.10">
    <property type="match status" value="1"/>
</dbReference>
<comment type="subcellular location">
    <subcellularLocation>
        <location evidence="1">Secreted</location>
    </subcellularLocation>
</comment>
<dbReference type="GO" id="GO:0043330">
    <property type="term" value="P:response to exogenous dsRNA"/>
    <property type="evidence" value="ECO:0007669"/>
    <property type="project" value="Ensembl"/>
</dbReference>
<dbReference type="InterPro" id="IPR000471">
    <property type="entry name" value="Interferon_alpha/beta/delta"/>
</dbReference>
<dbReference type="GO" id="GO:0005126">
    <property type="term" value="F:cytokine receptor binding"/>
    <property type="evidence" value="ECO:0007669"/>
    <property type="project" value="Ensembl"/>
</dbReference>
<dbReference type="GO" id="GO:0098586">
    <property type="term" value="P:cellular response to virus"/>
    <property type="evidence" value="ECO:0007669"/>
    <property type="project" value="Ensembl"/>
</dbReference>
<evidence type="ECO:0000256" key="3">
    <source>
        <dbReference type="ARBA" id="ARBA00011245"/>
    </source>
</evidence>
<evidence type="ECO:0000256" key="2">
    <source>
        <dbReference type="ARBA" id="ARBA00011033"/>
    </source>
</evidence>
<dbReference type="OMA" id="HWQKEHL"/>
<keyword evidence="9" id="KW-0325">Glycoprotein</keyword>
<evidence type="ECO:0000256" key="1">
    <source>
        <dbReference type="ARBA" id="ARBA00004613"/>
    </source>
</evidence>
<dbReference type="Ensembl" id="ENSSSCT00050088424.1">
    <property type="protein sequence ID" value="ENSSSCP00050037903.1"/>
    <property type="gene ID" value="ENSSSCG00050064948.1"/>
</dbReference>
<dbReference type="Ensembl" id="ENSSSCT00060017055.1">
    <property type="protein sequence ID" value="ENSSSCP00060006770.1"/>
    <property type="gene ID" value="ENSSSCG00060012989.1"/>
</dbReference>
<dbReference type="PRINTS" id="PR00266">
    <property type="entry name" value="INTERFERONAB"/>
</dbReference>
<keyword evidence="7 10" id="KW-0051">Antiviral defense</keyword>
<evidence type="ECO:0000313" key="13">
    <source>
        <dbReference type="Proteomes" id="UP000314985"/>
    </source>
</evidence>
<reference evidence="12" key="2">
    <citation type="submission" date="2025-05" db="UniProtKB">
        <authorList>
            <consortium name="Ensembl"/>
        </authorList>
    </citation>
    <scope>IDENTIFICATION</scope>
</reference>
<dbReference type="Ensembl" id="ENSSSCT00035024789.1">
    <property type="protein sequence ID" value="ENSSSCP00035009324.1"/>
    <property type="gene ID" value="ENSSSCG00035019170.1"/>
</dbReference>
<comment type="similarity">
    <text evidence="2 10">Belongs to the alpha/beta interferon family.</text>
</comment>
<dbReference type="Proteomes" id="UP000694726">
    <property type="component" value="Unplaced"/>
</dbReference>
<dbReference type="GO" id="GO:0071359">
    <property type="term" value="P:cellular response to dsRNA"/>
    <property type="evidence" value="ECO:0007669"/>
    <property type="project" value="UniProtKB-ARBA"/>
</dbReference>
<dbReference type="GO" id="GO:0045944">
    <property type="term" value="P:positive regulation of transcription by RNA polymerase II"/>
    <property type="evidence" value="ECO:0007669"/>
    <property type="project" value="Ensembl"/>
</dbReference>
<dbReference type="Proteomes" id="UP000694728">
    <property type="component" value="Unplaced"/>
</dbReference>
<dbReference type="Proteomes" id="UP000314985">
    <property type="component" value="Chromosome 1"/>
</dbReference>
<evidence type="ECO:0000256" key="11">
    <source>
        <dbReference type="SAM" id="SignalP"/>
    </source>
</evidence>
<evidence type="ECO:0000256" key="10">
    <source>
        <dbReference type="RuleBase" id="RU000436"/>
    </source>
</evidence>
<feature type="chain" id="PRO_5044615974" evidence="11">
    <location>
        <begin position="22"/>
        <end position="186"/>
    </location>
</feature>
<dbReference type="Ensembl" id="ENSSSCT00015038565.1">
    <property type="protein sequence ID" value="ENSSSCP00015015313.1"/>
    <property type="gene ID" value="ENSSSCG00015029022.1"/>
</dbReference>
<protein>
    <submittedName>
        <fullName evidence="12">Interferon beta 1</fullName>
    </submittedName>
</protein>
<dbReference type="GO" id="GO:2001235">
    <property type="term" value="P:positive regulation of apoptotic signaling pathway"/>
    <property type="evidence" value="ECO:0007669"/>
    <property type="project" value="Ensembl"/>
</dbReference>
<dbReference type="PANTHER" id="PTHR11691:SF73">
    <property type="entry name" value="INTERFERON BETA"/>
    <property type="match status" value="1"/>
</dbReference>
<dbReference type="GO" id="GO:0002312">
    <property type="term" value="P:B cell activation involved in immune response"/>
    <property type="evidence" value="ECO:0007669"/>
    <property type="project" value="Ensembl"/>
</dbReference>
<evidence type="ECO:0000256" key="7">
    <source>
        <dbReference type="ARBA" id="ARBA00023118"/>
    </source>
</evidence>
<accession>A0A4X1WC07</accession>
<gene>
    <name evidence="12" type="primary">IFNB1</name>
</gene>
<dbReference type="Proteomes" id="UP000694724">
    <property type="component" value="Unplaced"/>
</dbReference>
<evidence type="ECO:0000256" key="6">
    <source>
        <dbReference type="ARBA" id="ARBA00022729"/>
    </source>
</evidence>
<dbReference type="GO" id="GO:0005615">
    <property type="term" value="C:extracellular space"/>
    <property type="evidence" value="ECO:0007669"/>
    <property type="project" value="UniProtKB-KW"/>
</dbReference>
<keyword evidence="4 10" id="KW-0202">Cytokine</keyword>
<dbReference type="SUPFAM" id="SSF47266">
    <property type="entry name" value="4-helical cytokines"/>
    <property type="match status" value="1"/>
</dbReference>
<dbReference type="GO" id="GO:0045581">
    <property type="term" value="P:negative regulation of T cell differentiation"/>
    <property type="evidence" value="ECO:0007669"/>
    <property type="project" value="Ensembl"/>
</dbReference>
<dbReference type="GO" id="GO:0140374">
    <property type="term" value="P:antiviral innate immune response"/>
    <property type="evidence" value="ECO:0007669"/>
    <property type="project" value="Ensembl"/>
</dbReference>
<evidence type="ECO:0000313" key="12">
    <source>
        <dbReference type="Ensembl" id="ENSSSCP00070052039.1"/>
    </source>
</evidence>
<dbReference type="Ensembl" id="ENSSSCT00070061048.1">
    <property type="protein sequence ID" value="ENSSSCP00070052039.1"/>
    <property type="gene ID" value="ENSSSCG00070030326.1"/>
</dbReference>
<keyword evidence="8" id="KW-1015">Disulfide bond</keyword>
<proteinExistence type="inferred from homology"/>